<proteinExistence type="predicted"/>
<accession>A0A084UEG6</accession>
<gene>
    <name evidence="1" type="ORF">EL18_02400</name>
</gene>
<evidence type="ECO:0000313" key="1">
    <source>
        <dbReference type="EMBL" id="KFB11352.1"/>
    </source>
</evidence>
<dbReference type="AlphaFoldDB" id="A0A084UEG6"/>
<evidence type="ECO:0000313" key="2">
    <source>
        <dbReference type="Proteomes" id="UP000053675"/>
    </source>
</evidence>
<sequence>MVVREWICRAPSHPPLSCRTSPPQGGRLAGMMSRPAIRRCGGIPAFQSPPLRGRCLARQRGVFLAPHSQQPTPNHHHARETASGYCQRTGKTGGHSDASLNFVCATLRPPVRPLSHRRSVTPAPPADPGCTFFRWSLPGRRCLRGFSAAFASSVTRCYRPPTCRGPSHASGTEPEGEAAAALPDCPVRIRVPARAIAGV</sequence>
<keyword evidence="2" id="KW-1185">Reference proteome</keyword>
<comment type="caution">
    <text evidence="1">The sequence shown here is derived from an EMBL/GenBank/DDBJ whole genome shotgun (WGS) entry which is preliminary data.</text>
</comment>
<name>A0A084UEG6_9HYPH</name>
<dbReference type="Proteomes" id="UP000053675">
    <property type="component" value="Unassembled WGS sequence"/>
</dbReference>
<reference evidence="1 2" key="1">
    <citation type="submission" date="2014-05" db="EMBL/GenBank/DDBJ databases">
        <title>Draft Genome Sequence of Nitratireductor basaltis Strain UMTGB225, A Marine Bacterium Isolated from Green Barrel Tunicate.</title>
        <authorList>
            <person name="Gan H.Y."/>
        </authorList>
    </citation>
    <scope>NUCLEOTIDE SEQUENCE [LARGE SCALE GENOMIC DNA]</scope>
    <source>
        <strain evidence="1 2">UMTGB225</strain>
    </source>
</reference>
<organism evidence="1 2">
    <name type="scientific">Nitratireductor basaltis</name>
    <dbReference type="NCBI Taxonomy" id="472175"/>
    <lineage>
        <taxon>Bacteria</taxon>
        <taxon>Pseudomonadati</taxon>
        <taxon>Pseudomonadota</taxon>
        <taxon>Alphaproteobacteria</taxon>
        <taxon>Hyphomicrobiales</taxon>
        <taxon>Phyllobacteriaceae</taxon>
        <taxon>Nitratireductor</taxon>
    </lineage>
</organism>
<dbReference type="EMBL" id="JMQM01000001">
    <property type="protein sequence ID" value="KFB11352.1"/>
    <property type="molecule type" value="Genomic_DNA"/>
</dbReference>
<protein>
    <submittedName>
        <fullName evidence="1">Uncharacterized protein</fullName>
    </submittedName>
</protein>